<organism evidence="2 3">
    <name type="scientific">Dactylosporangium matsuzakiense</name>
    <dbReference type="NCBI Taxonomy" id="53360"/>
    <lineage>
        <taxon>Bacteria</taxon>
        <taxon>Bacillati</taxon>
        <taxon>Actinomycetota</taxon>
        <taxon>Actinomycetes</taxon>
        <taxon>Micromonosporales</taxon>
        <taxon>Micromonosporaceae</taxon>
        <taxon>Dactylosporangium</taxon>
    </lineage>
</organism>
<name>A0A9W6KSL5_9ACTN</name>
<accession>A0A9W6KSL5</accession>
<reference evidence="2" key="1">
    <citation type="journal article" date="2014" name="Int. J. Syst. Evol. Microbiol.">
        <title>Complete genome sequence of Corynebacterium casei LMG S-19264T (=DSM 44701T), isolated from a smear-ripened cheese.</title>
        <authorList>
            <consortium name="US DOE Joint Genome Institute (JGI-PGF)"/>
            <person name="Walter F."/>
            <person name="Albersmeier A."/>
            <person name="Kalinowski J."/>
            <person name="Ruckert C."/>
        </authorList>
    </citation>
    <scope>NUCLEOTIDE SEQUENCE</scope>
    <source>
        <strain evidence="2">VKM Ac-1321</strain>
    </source>
</reference>
<dbReference type="Proteomes" id="UP001143480">
    <property type="component" value="Unassembled WGS sequence"/>
</dbReference>
<feature type="region of interest" description="Disordered" evidence="1">
    <location>
        <begin position="36"/>
        <end position="64"/>
    </location>
</feature>
<dbReference type="EMBL" id="BSFP01000049">
    <property type="protein sequence ID" value="GLL04764.1"/>
    <property type="molecule type" value="Genomic_DNA"/>
</dbReference>
<protein>
    <submittedName>
        <fullName evidence="2">Uncharacterized protein</fullName>
    </submittedName>
</protein>
<evidence type="ECO:0000313" key="2">
    <source>
        <dbReference type="EMBL" id="GLL04764.1"/>
    </source>
</evidence>
<evidence type="ECO:0000256" key="1">
    <source>
        <dbReference type="SAM" id="MobiDB-lite"/>
    </source>
</evidence>
<evidence type="ECO:0000313" key="3">
    <source>
        <dbReference type="Proteomes" id="UP001143480"/>
    </source>
</evidence>
<reference evidence="2" key="2">
    <citation type="submission" date="2023-01" db="EMBL/GenBank/DDBJ databases">
        <authorList>
            <person name="Sun Q."/>
            <person name="Evtushenko L."/>
        </authorList>
    </citation>
    <scope>NUCLEOTIDE SEQUENCE</scope>
    <source>
        <strain evidence="2">VKM Ac-1321</strain>
    </source>
</reference>
<dbReference type="AlphaFoldDB" id="A0A9W6KSL5"/>
<keyword evidence="3" id="KW-1185">Reference proteome</keyword>
<feature type="compositionally biased region" description="Low complexity" evidence="1">
    <location>
        <begin position="36"/>
        <end position="54"/>
    </location>
</feature>
<sequence length="64" mass="6587">MHGVDGMGRVRLGRDWVLPILQVQLYVAVDEDRGGAVSAASGGSATASRGSGSVLRPRGRVPNA</sequence>
<gene>
    <name evidence="2" type="ORF">GCM10017581_065110</name>
</gene>
<proteinExistence type="predicted"/>
<comment type="caution">
    <text evidence="2">The sequence shown here is derived from an EMBL/GenBank/DDBJ whole genome shotgun (WGS) entry which is preliminary data.</text>
</comment>